<sequence length="523" mass="59679">MPRFKPYNHDQSAMVVINYQDQLQPGTFEHAVHYLIEHKLDLSIFHPKYRNDATGRLAYDPAILLKIILFAYSKGITSSREMQWCCETNIIFKALSCDTVPHFTTLASFVSGHAEEIEALFEQVLLVCHEEGLLGNELFAIDGCKMPSDASKEWSGTFKELSEKREKLRRLIRHHLVEHHARDEAETEADLDRDIRRAKTILSLDAAMNKVDRFLKTHSPRMGQGKQRKEVKSNVTDNESAKMTTSKGTIQGYNGVATVDKKHQIIIDAQAFGEGQEHHTLQPVLEAVDARFKTLGIADNIYQQGTVVTADTGFANEANMKYLHEHQINGYVPDNQFRSRDPKFAVQKDKYGKRHQNLPYKGRRETTLASAFQFDPVALTCICPAGESLTYRGQRATENGQIRVHFEGRLLQCRPCPRKYRCMQNPSSADHRNGAGRQVSFMIENKRLPNYTDWMKHRVDSPQGKAIYSHRMSVVEPVFGNIGTTKRLSRFSLRGKKKVQGQWQLYCLVHNIEKLANYGQLAT</sequence>
<evidence type="ECO:0000259" key="2">
    <source>
        <dbReference type="Pfam" id="PF05598"/>
    </source>
</evidence>
<evidence type="ECO:0000256" key="1">
    <source>
        <dbReference type="SAM" id="MobiDB-lite"/>
    </source>
</evidence>
<dbReference type="Pfam" id="PF05598">
    <property type="entry name" value="DUF772"/>
    <property type="match status" value="1"/>
</dbReference>
<dbReference type="Pfam" id="PF13751">
    <property type="entry name" value="DDE_Tnp_1_6"/>
    <property type="match status" value="1"/>
</dbReference>
<comment type="caution">
    <text evidence="4">The sequence shown here is derived from an EMBL/GenBank/DDBJ whole genome shotgun (WGS) entry which is preliminary data.</text>
</comment>
<evidence type="ECO:0000313" key="4">
    <source>
        <dbReference type="EMBL" id="OLO11220.1"/>
    </source>
</evidence>
<gene>
    <name evidence="4" type="ORF">BTW10_10500</name>
</gene>
<feature type="compositionally biased region" description="Polar residues" evidence="1">
    <location>
        <begin position="233"/>
        <end position="243"/>
    </location>
</feature>
<name>A0A1Q8TC07_9GAMM</name>
<dbReference type="EMBL" id="MSDQ01000025">
    <property type="protein sequence ID" value="OLO11220.1"/>
    <property type="molecule type" value="Genomic_DNA"/>
</dbReference>
<proteinExistence type="predicted"/>
<dbReference type="RefSeq" id="WP_075369378.1">
    <property type="nucleotide sequence ID" value="NZ_MSDQ01000025.1"/>
</dbReference>
<feature type="domain" description="Transposase DDE" evidence="3">
    <location>
        <begin position="382"/>
        <end position="516"/>
    </location>
</feature>
<protein>
    <submittedName>
        <fullName evidence="4">Transposase</fullName>
    </submittedName>
</protein>
<dbReference type="InterPro" id="IPR025668">
    <property type="entry name" value="Tnp_DDE_dom"/>
</dbReference>
<dbReference type="AlphaFoldDB" id="A0A1Q8TC07"/>
<feature type="region of interest" description="Disordered" evidence="1">
    <location>
        <begin position="220"/>
        <end position="243"/>
    </location>
</feature>
<evidence type="ECO:0000313" key="5">
    <source>
        <dbReference type="Proteomes" id="UP000186806"/>
    </source>
</evidence>
<organism evidence="4 5">
    <name type="scientific">Chromohalobacter japonicus</name>
    <dbReference type="NCBI Taxonomy" id="223900"/>
    <lineage>
        <taxon>Bacteria</taxon>
        <taxon>Pseudomonadati</taxon>
        <taxon>Pseudomonadota</taxon>
        <taxon>Gammaproteobacteria</taxon>
        <taxon>Oceanospirillales</taxon>
        <taxon>Halomonadaceae</taxon>
        <taxon>Chromohalobacter</taxon>
    </lineage>
</organism>
<dbReference type="PANTHER" id="PTHR33408">
    <property type="entry name" value="TRANSPOSASE"/>
    <property type="match status" value="1"/>
</dbReference>
<accession>A0A1Q8TC07</accession>
<evidence type="ECO:0000259" key="3">
    <source>
        <dbReference type="Pfam" id="PF13751"/>
    </source>
</evidence>
<dbReference type="InterPro" id="IPR008490">
    <property type="entry name" value="Transposase_InsH_N"/>
</dbReference>
<reference evidence="4 5" key="1">
    <citation type="submission" date="2016-12" db="EMBL/GenBank/DDBJ databases">
        <title>Draft genome sequences of strains Salinicola socius SMB35, Salinicola sp. MH3R3-1 and Chromohalobacter sp. SMB17 from the Verkhnekamsk potash mining region of Russia.</title>
        <authorList>
            <person name="Mavrodi D.V."/>
            <person name="Olsson B.E."/>
            <person name="Korsakova E.S."/>
            <person name="Pyankova A."/>
            <person name="Mavrodi O.V."/>
            <person name="Plotnikova E.G."/>
        </authorList>
    </citation>
    <scope>NUCLEOTIDE SEQUENCE [LARGE SCALE GENOMIC DNA]</scope>
    <source>
        <strain evidence="4 5">SMB17</strain>
    </source>
</reference>
<dbReference type="Proteomes" id="UP000186806">
    <property type="component" value="Unassembled WGS sequence"/>
</dbReference>
<feature type="domain" description="Transposase InsH N-terminal" evidence="2">
    <location>
        <begin position="19"/>
        <end position="110"/>
    </location>
</feature>
<keyword evidence="5" id="KW-1185">Reference proteome</keyword>